<evidence type="ECO:0000313" key="3">
    <source>
        <dbReference type="EMBL" id="MBB5130612.1"/>
    </source>
</evidence>
<proteinExistence type="predicted"/>
<dbReference type="RefSeq" id="WP_185047473.1">
    <property type="nucleotide sequence ID" value="NZ_BAABIX010000006.1"/>
</dbReference>
<feature type="transmembrane region" description="Helical" evidence="1">
    <location>
        <begin position="197"/>
        <end position="216"/>
    </location>
</feature>
<reference evidence="3 4" key="1">
    <citation type="submission" date="2020-08" db="EMBL/GenBank/DDBJ databases">
        <title>Genomic Encyclopedia of Type Strains, Phase IV (KMG-IV): sequencing the most valuable type-strain genomes for metagenomic binning, comparative biology and taxonomic classification.</title>
        <authorList>
            <person name="Goeker M."/>
        </authorList>
    </citation>
    <scope>NUCLEOTIDE SEQUENCE [LARGE SCALE GENOMIC DNA]</scope>
    <source>
        <strain evidence="3 4">DSM 45615</strain>
    </source>
</reference>
<keyword evidence="1" id="KW-0812">Transmembrane</keyword>
<protein>
    <submittedName>
        <fullName evidence="3">Transporter family-2 protein</fullName>
    </submittedName>
</protein>
<sequence>MHFLLLTSALLAGCLLAVQAAANLQLNRAVGTPYGAAPLQLAVAATLLALLALAVGAIGAVRLLPGVPVWHLLGGLASPLYITSGILLFPRLGALAAVGLFVTGQMLASLGLDLFGALDIPRKPVSIGIVLGALAVLAGITVIIRSQTAPPPAVAATLTGAATPARATSKASTTAVRTVTAAPAPAPAKRGGGLAQSGWIVLGIVAGAVLPVQGAVNARLRDDIQEPMAVGMISFIVATLAGLAVLLLLRALDRTPRPQFRPLAGMPWWGWLGGACAAAYVTATFMLIPAIGAATTVALTVTGQQAASAAIDHRGLLRLPRRPLTAPRLGGLALLIAGSALVQLT</sequence>
<dbReference type="PANTHER" id="PTHR34821:SF2">
    <property type="entry name" value="INNER MEMBRANE PROTEIN YDCZ"/>
    <property type="match status" value="1"/>
</dbReference>
<organism evidence="3 4">
    <name type="scientific">Thermocatellispora tengchongensis</name>
    <dbReference type="NCBI Taxonomy" id="1073253"/>
    <lineage>
        <taxon>Bacteria</taxon>
        <taxon>Bacillati</taxon>
        <taxon>Actinomycetota</taxon>
        <taxon>Actinomycetes</taxon>
        <taxon>Streptosporangiales</taxon>
        <taxon>Streptosporangiaceae</taxon>
        <taxon>Thermocatellispora</taxon>
    </lineage>
</organism>
<dbReference type="AlphaFoldDB" id="A0A840NTN0"/>
<comment type="caution">
    <text evidence="3">The sequence shown here is derived from an EMBL/GenBank/DDBJ whole genome shotgun (WGS) entry which is preliminary data.</text>
</comment>
<dbReference type="Proteomes" id="UP000578449">
    <property type="component" value="Unassembled WGS sequence"/>
</dbReference>
<dbReference type="GO" id="GO:0005886">
    <property type="term" value="C:plasma membrane"/>
    <property type="evidence" value="ECO:0007669"/>
    <property type="project" value="TreeGrafter"/>
</dbReference>
<accession>A0A840NTN0</accession>
<evidence type="ECO:0000313" key="4">
    <source>
        <dbReference type="Proteomes" id="UP000578449"/>
    </source>
</evidence>
<feature type="transmembrane region" description="Helical" evidence="1">
    <location>
        <begin position="70"/>
        <end position="89"/>
    </location>
</feature>
<keyword evidence="1" id="KW-0472">Membrane</keyword>
<keyword evidence="1" id="KW-1133">Transmembrane helix</keyword>
<feature type="chain" id="PRO_5032598781" evidence="2">
    <location>
        <begin position="21"/>
        <end position="345"/>
    </location>
</feature>
<dbReference type="Pfam" id="PF04657">
    <property type="entry name" value="DMT_YdcZ"/>
    <property type="match status" value="2"/>
</dbReference>
<keyword evidence="4" id="KW-1185">Reference proteome</keyword>
<feature type="signal peptide" evidence="2">
    <location>
        <begin position="1"/>
        <end position="20"/>
    </location>
</feature>
<evidence type="ECO:0000256" key="2">
    <source>
        <dbReference type="SAM" id="SignalP"/>
    </source>
</evidence>
<dbReference type="InterPro" id="IPR006750">
    <property type="entry name" value="YdcZ"/>
</dbReference>
<keyword evidence="2" id="KW-0732">Signal</keyword>
<feature type="transmembrane region" description="Helical" evidence="1">
    <location>
        <begin position="125"/>
        <end position="144"/>
    </location>
</feature>
<gene>
    <name evidence="3" type="ORF">HNP84_000300</name>
</gene>
<evidence type="ECO:0000256" key="1">
    <source>
        <dbReference type="SAM" id="Phobius"/>
    </source>
</evidence>
<dbReference type="PANTHER" id="PTHR34821">
    <property type="entry name" value="INNER MEMBRANE PROTEIN YDCZ"/>
    <property type="match status" value="1"/>
</dbReference>
<feature type="transmembrane region" description="Helical" evidence="1">
    <location>
        <begin position="95"/>
        <end position="118"/>
    </location>
</feature>
<feature type="transmembrane region" description="Helical" evidence="1">
    <location>
        <begin position="228"/>
        <end position="249"/>
    </location>
</feature>
<feature type="transmembrane region" description="Helical" evidence="1">
    <location>
        <begin position="269"/>
        <end position="302"/>
    </location>
</feature>
<name>A0A840NTN0_9ACTN</name>
<dbReference type="EMBL" id="JACHGN010000001">
    <property type="protein sequence ID" value="MBB5130612.1"/>
    <property type="molecule type" value="Genomic_DNA"/>
</dbReference>
<feature type="transmembrane region" description="Helical" evidence="1">
    <location>
        <begin position="36"/>
        <end position="58"/>
    </location>
</feature>